<name>A0ABV6NE22_9BACI</name>
<accession>A0ABV6NE22</accession>
<comment type="caution">
    <text evidence="1">The sequence shown here is derived from an EMBL/GenBank/DDBJ whole genome shotgun (WGS) entry which is preliminary data.</text>
</comment>
<gene>
    <name evidence="1" type="ORF">ACFFH4_05055</name>
</gene>
<keyword evidence="2" id="KW-1185">Reference proteome</keyword>
<sequence>MPLISVKPVWTPLALIGEKLLKDTEDRYYIKFWRGELKKIG</sequence>
<organism evidence="1 2">
    <name type="scientific">Halalkalibacter alkalisediminis</name>
    <dbReference type="NCBI Taxonomy" id="935616"/>
    <lineage>
        <taxon>Bacteria</taxon>
        <taxon>Bacillati</taxon>
        <taxon>Bacillota</taxon>
        <taxon>Bacilli</taxon>
        <taxon>Bacillales</taxon>
        <taxon>Bacillaceae</taxon>
        <taxon>Halalkalibacter</taxon>
    </lineage>
</organism>
<dbReference type="EMBL" id="JBHLTR010000005">
    <property type="protein sequence ID" value="MFC0558413.1"/>
    <property type="molecule type" value="Genomic_DNA"/>
</dbReference>
<reference evidence="1 2" key="1">
    <citation type="submission" date="2024-09" db="EMBL/GenBank/DDBJ databases">
        <authorList>
            <person name="Sun Q."/>
            <person name="Mori K."/>
        </authorList>
    </citation>
    <scope>NUCLEOTIDE SEQUENCE [LARGE SCALE GENOMIC DNA]</scope>
    <source>
        <strain evidence="1 2">NCAIM B.02301</strain>
    </source>
</reference>
<proteinExistence type="predicted"/>
<dbReference type="Proteomes" id="UP001589833">
    <property type="component" value="Unassembled WGS sequence"/>
</dbReference>
<evidence type="ECO:0000313" key="2">
    <source>
        <dbReference type="Proteomes" id="UP001589833"/>
    </source>
</evidence>
<dbReference type="RefSeq" id="WP_273848209.1">
    <property type="nucleotide sequence ID" value="NZ_JAQQWT010000057.1"/>
</dbReference>
<evidence type="ECO:0000313" key="1">
    <source>
        <dbReference type="EMBL" id="MFC0558413.1"/>
    </source>
</evidence>
<protein>
    <submittedName>
        <fullName evidence="1">Uncharacterized protein</fullName>
    </submittedName>
</protein>